<dbReference type="InterPro" id="IPR016024">
    <property type="entry name" value="ARM-type_fold"/>
</dbReference>
<evidence type="ECO:0000256" key="4">
    <source>
        <dbReference type="ARBA" id="ARBA00023242"/>
    </source>
</evidence>
<evidence type="ECO:0000256" key="2">
    <source>
        <dbReference type="ARBA" id="ARBA00007991"/>
    </source>
</evidence>
<accession>A0A2P6VFG5</accession>
<dbReference type="GO" id="GO:0005634">
    <property type="term" value="C:nucleus"/>
    <property type="evidence" value="ECO:0007669"/>
    <property type="project" value="UniProtKB-SubCell"/>
</dbReference>
<evidence type="ECO:0000256" key="1">
    <source>
        <dbReference type="ARBA" id="ARBA00004123"/>
    </source>
</evidence>
<dbReference type="STRING" id="554055.A0A2P6VFG5"/>
<dbReference type="Gene3D" id="1.25.10.10">
    <property type="entry name" value="Leucine-rich Repeat Variant"/>
    <property type="match status" value="1"/>
</dbReference>
<keyword evidence="4" id="KW-0539">Nucleus</keyword>
<dbReference type="SUPFAM" id="SSF48371">
    <property type="entry name" value="ARM repeat"/>
    <property type="match status" value="1"/>
</dbReference>
<keyword evidence="6" id="KW-1185">Reference proteome</keyword>
<organism evidence="5 6">
    <name type="scientific">Micractinium conductrix</name>
    <dbReference type="NCBI Taxonomy" id="554055"/>
    <lineage>
        <taxon>Eukaryota</taxon>
        <taxon>Viridiplantae</taxon>
        <taxon>Chlorophyta</taxon>
        <taxon>core chlorophytes</taxon>
        <taxon>Trebouxiophyceae</taxon>
        <taxon>Chlorellales</taxon>
        <taxon>Chlorellaceae</taxon>
        <taxon>Chlorella clade</taxon>
        <taxon>Micractinium</taxon>
    </lineage>
</organism>
<dbReference type="AlphaFoldDB" id="A0A2P6VFG5"/>
<comment type="similarity">
    <text evidence="2">Belongs to the importin beta family.</text>
</comment>
<dbReference type="PANTHER" id="PTHR12363:SF33">
    <property type="entry name" value="IMPORTIN-13"/>
    <property type="match status" value="1"/>
</dbReference>
<dbReference type="Proteomes" id="UP000239649">
    <property type="component" value="Unassembled WGS sequence"/>
</dbReference>
<dbReference type="GO" id="GO:0006606">
    <property type="term" value="P:protein import into nucleus"/>
    <property type="evidence" value="ECO:0007669"/>
    <property type="project" value="TreeGrafter"/>
</dbReference>
<comment type="subcellular location">
    <subcellularLocation>
        <location evidence="1">Nucleus</location>
    </subcellularLocation>
</comment>
<dbReference type="PANTHER" id="PTHR12363">
    <property type="entry name" value="TRANSPORTIN 3 AND IMPORTIN 13"/>
    <property type="match status" value="1"/>
</dbReference>
<dbReference type="EMBL" id="LHPF02000009">
    <property type="protein sequence ID" value="PSC72834.1"/>
    <property type="molecule type" value="Genomic_DNA"/>
</dbReference>
<evidence type="ECO:0000313" key="5">
    <source>
        <dbReference type="EMBL" id="PSC72834.1"/>
    </source>
</evidence>
<proteinExistence type="inferred from homology"/>
<evidence type="ECO:0000313" key="6">
    <source>
        <dbReference type="Proteomes" id="UP000239649"/>
    </source>
</evidence>
<evidence type="ECO:0000256" key="3">
    <source>
        <dbReference type="ARBA" id="ARBA00022448"/>
    </source>
</evidence>
<keyword evidence="3" id="KW-0813">Transport</keyword>
<sequence length="1166" mass="119304">MEADFVRCATLLASPGTEPSVRTQADAWLTAFRHKPAAWGVALDVLRAGGGAASAPEVRLQAVSLLTWKAKHQLEQLQPVERQVELAEALVALLAEAALSAGGQDAAARGLAAALANLVIRCPGWQRPIDALGLRLSHERLVEFLTLLPEELGDAVAAAAAAPAEVGWALKAQAAEWAPGVAAWLHGVHTGCCSASGGGGPGGAAPVAAGMLGSAAWQAGTLAVLRCFAAWVRCGCLDAMDPPHAAYFARLAGELLFVSDPASRLPYHPALLPAAVDAASELIEHASEALQPLLLQLAAALPARTAALRAAPGGDSDSVAAELAHVFSNFCSTHCMLCAAEGPGGEALRQGLLQLLSLPVEPGSEMGGAALPAMGALSDLLEHFVVQRDGHGSEEEGEEEGGGRPLGPEAVRAFAAAALNVLLAQLQPYPSAFEAAAGDAGEGAPVERGTHSPEGVPDALRKEADQIIDHLGDLLGIEAVVARLAFHAEGALVAHGARSAPAQAALDACLLVLENLGGLLETAHSERSKSDPPPQWLGGFVRLFSLLPEVEGSAGAACWGLEAAAAGKGAPPLTILHSTLLSCFATLGHVAMPLLQATPQQHQGMQQLVLGLALRALSGCPRTADVAAGSTEDVVEEAAVALRMLCSCATVSGVPACAELLAGVQQGMALLQQPARFAQYQDAHSQLVNGLVHVLYGIPPGDAQLRSTAEAVVQRSVLGPLAAALQGVAALGVGAASPGVQQQAAVLWRLHAALRQFQSLLNGLESYSLYECGGSDAGGSACSSGSGLAGQEVARGVAAAAVATLLSSWPQLTQVCTWRCGSGVALAQPRSAGGLQRELYGEVAHCLSSSIALEPEAFRAVLPSFVDTAAACFFLPGAAVLNRPLIQALETYSNQPPYQQPLLASVTGVMGAPGGRQLAALRGGDADPAAAAALLSLLGCCLRQACQWRQLGASCSEQVEALLTLGLPLAVGNAACYHKDTSLLAVGTLSALLALLLQRDSPLQPGLLRFAARHGGVLLQGLLLALLSLNSGSYLPKVVSMMSDVALLAATLALMQQQQQGGGGSSSSWSPEAICVAAGAQLAGWLGEMRARVTGSGLLTEEAMAALLAQWDWQPTLLAAGLQLAAPQHRNGGGGPNATELRRAQQRVVRHVSDLARGRVFTLAAL</sequence>
<dbReference type="InterPro" id="IPR051345">
    <property type="entry name" value="Importin_beta-like_NTR"/>
</dbReference>
<gene>
    <name evidence="5" type="ORF">C2E20_4034</name>
</gene>
<dbReference type="GO" id="GO:0005737">
    <property type="term" value="C:cytoplasm"/>
    <property type="evidence" value="ECO:0007669"/>
    <property type="project" value="TreeGrafter"/>
</dbReference>
<comment type="caution">
    <text evidence="5">The sequence shown here is derived from an EMBL/GenBank/DDBJ whole genome shotgun (WGS) entry which is preliminary data.</text>
</comment>
<dbReference type="InterPro" id="IPR011989">
    <property type="entry name" value="ARM-like"/>
</dbReference>
<protein>
    <submittedName>
        <fullName evidence="5">ARM repeat-containing</fullName>
    </submittedName>
</protein>
<reference evidence="5 6" key="1">
    <citation type="journal article" date="2018" name="Plant J.">
        <title>Genome sequences of Chlorella sorokiniana UTEX 1602 and Micractinium conductrix SAG 241.80: implications to maltose excretion by a green alga.</title>
        <authorList>
            <person name="Arriola M.B."/>
            <person name="Velmurugan N."/>
            <person name="Zhang Y."/>
            <person name="Plunkett M.H."/>
            <person name="Hondzo H."/>
            <person name="Barney B.M."/>
        </authorList>
    </citation>
    <scope>NUCLEOTIDE SEQUENCE [LARGE SCALE GENOMIC DNA]</scope>
    <source>
        <strain evidence="5 6">SAG 241.80</strain>
    </source>
</reference>
<name>A0A2P6VFG5_9CHLO</name>
<dbReference type="OrthoDB" id="435593at2759"/>